<evidence type="ECO:0000313" key="2">
    <source>
        <dbReference type="EMBL" id="THU78806.1"/>
    </source>
</evidence>
<feature type="transmembrane region" description="Helical" evidence="1">
    <location>
        <begin position="119"/>
        <end position="140"/>
    </location>
</feature>
<evidence type="ECO:0000313" key="3">
    <source>
        <dbReference type="Proteomes" id="UP000297245"/>
    </source>
</evidence>
<keyword evidence="1" id="KW-0472">Membrane</keyword>
<evidence type="ECO:0000256" key="1">
    <source>
        <dbReference type="SAM" id="Phobius"/>
    </source>
</evidence>
<dbReference type="Proteomes" id="UP000297245">
    <property type="component" value="Unassembled WGS sequence"/>
</dbReference>
<keyword evidence="1" id="KW-0812">Transmembrane</keyword>
<dbReference type="OrthoDB" id="3174319at2759"/>
<dbReference type="EMBL" id="ML180132">
    <property type="protein sequence ID" value="THU78806.1"/>
    <property type="molecule type" value="Genomic_DNA"/>
</dbReference>
<feature type="transmembrane region" description="Helical" evidence="1">
    <location>
        <begin position="30"/>
        <end position="51"/>
    </location>
</feature>
<feature type="transmembrane region" description="Helical" evidence="1">
    <location>
        <begin position="83"/>
        <end position="107"/>
    </location>
</feature>
<feature type="transmembrane region" description="Helical" evidence="1">
    <location>
        <begin position="155"/>
        <end position="175"/>
    </location>
</feature>
<sequence>MSSESPSQVSQPLVALDLLALRHFIVETTLLYLFLGIYGTFSVTAVVMILSNNLLMTEYTLLQISGSGFNPDFDYIDLVSNRLLMAITTLVKIPFLISDSIVVWRAWILINNQSTVKTILAFCLILSFVGSAVDIGRAIVRLMDIPYSIGGKADSLVLILPLLFTNLVSTSVIGYKTW</sequence>
<protein>
    <submittedName>
        <fullName evidence="2">Uncharacterized protein</fullName>
    </submittedName>
</protein>
<reference evidence="2 3" key="1">
    <citation type="journal article" date="2019" name="Nat. Ecol. Evol.">
        <title>Megaphylogeny resolves global patterns of mushroom evolution.</title>
        <authorList>
            <person name="Varga T."/>
            <person name="Krizsan K."/>
            <person name="Foldi C."/>
            <person name="Dima B."/>
            <person name="Sanchez-Garcia M."/>
            <person name="Sanchez-Ramirez S."/>
            <person name="Szollosi G.J."/>
            <person name="Szarkandi J.G."/>
            <person name="Papp V."/>
            <person name="Albert L."/>
            <person name="Andreopoulos W."/>
            <person name="Angelini C."/>
            <person name="Antonin V."/>
            <person name="Barry K.W."/>
            <person name="Bougher N.L."/>
            <person name="Buchanan P."/>
            <person name="Buyck B."/>
            <person name="Bense V."/>
            <person name="Catcheside P."/>
            <person name="Chovatia M."/>
            <person name="Cooper J."/>
            <person name="Damon W."/>
            <person name="Desjardin D."/>
            <person name="Finy P."/>
            <person name="Geml J."/>
            <person name="Haridas S."/>
            <person name="Hughes K."/>
            <person name="Justo A."/>
            <person name="Karasinski D."/>
            <person name="Kautmanova I."/>
            <person name="Kiss B."/>
            <person name="Kocsube S."/>
            <person name="Kotiranta H."/>
            <person name="LaButti K.M."/>
            <person name="Lechner B.E."/>
            <person name="Liimatainen K."/>
            <person name="Lipzen A."/>
            <person name="Lukacs Z."/>
            <person name="Mihaltcheva S."/>
            <person name="Morgado L.N."/>
            <person name="Niskanen T."/>
            <person name="Noordeloos M.E."/>
            <person name="Ohm R.A."/>
            <person name="Ortiz-Santana B."/>
            <person name="Ovrebo C."/>
            <person name="Racz N."/>
            <person name="Riley R."/>
            <person name="Savchenko A."/>
            <person name="Shiryaev A."/>
            <person name="Soop K."/>
            <person name="Spirin V."/>
            <person name="Szebenyi C."/>
            <person name="Tomsovsky M."/>
            <person name="Tulloss R.E."/>
            <person name="Uehling J."/>
            <person name="Grigoriev I.V."/>
            <person name="Vagvolgyi C."/>
            <person name="Papp T."/>
            <person name="Martin F.M."/>
            <person name="Miettinen O."/>
            <person name="Hibbett D.S."/>
            <person name="Nagy L.G."/>
        </authorList>
    </citation>
    <scope>NUCLEOTIDE SEQUENCE [LARGE SCALE GENOMIC DNA]</scope>
    <source>
        <strain evidence="2 3">CBS 962.96</strain>
    </source>
</reference>
<accession>A0A4S8KSK8</accession>
<proteinExistence type="predicted"/>
<organism evidence="2 3">
    <name type="scientific">Dendrothele bispora (strain CBS 962.96)</name>
    <dbReference type="NCBI Taxonomy" id="1314807"/>
    <lineage>
        <taxon>Eukaryota</taxon>
        <taxon>Fungi</taxon>
        <taxon>Dikarya</taxon>
        <taxon>Basidiomycota</taxon>
        <taxon>Agaricomycotina</taxon>
        <taxon>Agaricomycetes</taxon>
        <taxon>Agaricomycetidae</taxon>
        <taxon>Agaricales</taxon>
        <taxon>Agaricales incertae sedis</taxon>
        <taxon>Dendrothele</taxon>
    </lineage>
</organism>
<dbReference type="AlphaFoldDB" id="A0A4S8KSK8"/>
<keyword evidence="3" id="KW-1185">Reference proteome</keyword>
<keyword evidence="1" id="KW-1133">Transmembrane helix</keyword>
<name>A0A4S8KSK8_DENBC</name>
<gene>
    <name evidence="2" type="ORF">K435DRAFT_811255</name>
</gene>